<feature type="chain" id="PRO_5040131917" description="Pyrroloquinoline quinone-dependent pyranose dehydrogenase beta-propeller domain-containing protein" evidence="2">
    <location>
        <begin position="19"/>
        <end position="477"/>
    </location>
</feature>
<name>A0A9N9YSU4_9HYPO</name>
<dbReference type="EMBL" id="CABFNQ020000740">
    <property type="protein sequence ID" value="CAH0029932.1"/>
    <property type="molecule type" value="Genomic_DNA"/>
</dbReference>
<dbReference type="InterPro" id="IPR011042">
    <property type="entry name" value="6-blade_b-propeller_TolB-like"/>
</dbReference>
<evidence type="ECO:0000256" key="2">
    <source>
        <dbReference type="SAM" id="SignalP"/>
    </source>
</evidence>
<keyword evidence="2" id="KW-0732">Signal</keyword>
<evidence type="ECO:0000313" key="4">
    <source>
        <dbReference type="EMBL" id="CAH0029932.1"/>
    </source>
</evidence>
<protein>
    <recommendedName>
        <fullName evidence="3">Pyrroloquinoline quinone-dependent pyranose dehydrogenase beta-propeller domain-containing protein</fullName>
    </recommendedName>
</protein>
<dbReference type="AlphaFoldDB" id="A0A9N9YSU4"/>
<accession>A0A9N9YSU4</accession>
<organism evidence="4 5">
    <name type="scientific">Clonostachys rhizophaga</name>
    <dbReference type="NCBI Taxonomy" id="160324"/>
    <lineage>
        <taxon>Eukaryota</taxon>
        <taxon>Fungi</taxon>
        <taxon>Dikarya</taxon>
        <taxon>Ascomycota</taxon>
        <taxon>Pezizomycotina</taxon>
        <taxon>Sordariomycetes</taxon>
        <taxon>Hypocreomycetidae</taxon>
        <taxon>Hypocreales</taxon>
        <taxon>Bionectriaceae</taxon>
        <taxon>Clonostachys</taxon>
    </lineage>
</organism>
<evidence type="ECO:0000313" key="5">
    <source>
        <dbReference type="Proteomes" id="UP000696573"/>
    </source>
</evidence>
<dbReference type="OrthoDB" id="507128at2759"/>
<dbReference type="Proteomes" id="UP000696573">
    <property type="component" value="Unassembled WGS sequence"/>
</dbReference>
<dbReference type="Pfam" id="PF22807">
    <property type="entry name" value="TrAA12"/>
    <property type="match status" value="1"/>
</dbReference>
<dbReference type="SUPFAM" id="SSF50952">
    <property type="entry name" value="Soluble quinoprotein glucose dehydrogenase"/>
    <property type="match status" value="1"/>
</dbReference>
<evidence type="ECO:0000256" key="1">
    <source>
        <dbReference type="SAM" id="MobiDB-lite"/>
    </source>
</evidence>
<feature type="domain" description="Pyrroloquinoline quinone-dependent pyranose dehydrogenase beta-propeller" evidence="3">
    <location>
        <begin position="34"/>
        <end position="434"/>
    </location>
</feature>
<dbReference type="InterPro" id="IPR054539">
    <property type="entry name" value="Beta-prop_PDH"/>
</dbReference>
<reference evidence="4" key="1">
    <citation type="submission" date="2021-10" db="EMBL/GenBank/DDBJ databases">
        <authorList>
            <person name="Piombo E."/>
        </authorList>
    </citation>
    <scope>NUCLEOTIDE SEQUENCE</scope>
</reference>
<gene>
    <name evidence="4" type="ORF">CRHIZ90672A_00003241</name>
</gene>
<proteinExistence type="predicted"/>
<evidence type="ECO:0000259" key="3">
    <source>
        <dbReference type="Pfam" id="PF22807"/>
    </source>
</evidence>
<feature type="region of interest" description="Disordered" evidence="1">
    <location>
        <begin position="434"/>
        <end position="453"/>
    </location>
</feature>
<comment type="caution">
    <text evidence="4">The sequence shown here is derived from an EMBL/GenBank/DDBJ whole genome shotgun (WGS) entry which is preliminary data.</text>
</comment>
<dbReference type="InterPro" id="IPR011041">
    <property type="entry name" value="Quinoprot_gluc/sorb_DH_b-prop"/>
</dbReference>
<dbReference type="Gene3D" id="2.120.10.30">
    <property type="entry name" value="TolB, C-terminal domain"/>
    <property type="match status" value="1"/>
</dbReference>
<feature type="signal peptide" evidence="2">
    <location>
        <begin position="1"/>
        <end position="18"/>
    </location>
</feature>
<keyword evidence="5" id="KW-1185">Reference proteome</keyword>
<feature type="compositionally biased region" description="Low complexity" evidence="1">
    <location>
        <begin position="437"/>
        <end position="453"/>
    </location>
</feature>
<sequence>MAASLYTLSLLLIAGAVAQTCESNQLKVSYPAPIAADGWEYRLVAQGMKKPRSLLFDLDGALIVLDAGVGILRFTLQDNGGSCVSVAQNATLLANKDLNHGLALSEDGKTIYASSQEDVYSWAYDSKSSSLSSDSRRTLITNMTNEDHMTRTLLLSRKQPGTLIVSRGSDEDSDADAQVLNNGLSQIRKFDIGSLNDKSQPFDFLEGDVLGWGLRNSVGVAENPVDGGIWSVENSVDEVTRNGEDIQLNNPGDELNFHGYVNGSAGSLREVGGNYGYPLCYALWETDNFPSIGDLKTGDQFPGGNIKTLSDATCKSDYVAPRLTFPAHTAPLDIKFNKDTTAAYISFHGSSCTLTRKTVNRKPPVGYRIASVNFSNGQPTSASDSRDAAVDVLTTPDLDNCPGNCFRPVGMAWDSQDRMFFASDSTGEVFVLRRTDSSGGSSNTSSGSGSNDSAGASLFVPRIVVAVGAVIAGLLLA</sequence>